<dbReference type="Pfam" id="PF04397">
    <property type="entry name" value="LytTR"/>
    <property type="match status" value="1"/>
</dbReference>
<evidence type="ECO:0000259" key="4">
    <source>
        <dbReference type="PROSITE" id="PS50930"/>
    </source>
</evidence>
<evidence type="ECO:0000259" key="3">
    <source>
        <dbReference type="PROSITE" id="PS50110"/>
    </source>
</evidence>
<reference evidence="6" key="1">
    <citation type="submission" date="2019-03" db="EMBL/GenBank/DDBJ databases">
        <title>Flavobacterium sp.</title>
        <authorList>
            <person name="Kim H."/>
        </authorList>
    </citation>
    <scope>NUCLEOTIDE SEQUENCE [LARGE SCALE GENOMIC DNA]</scope>
    <source>
        <strain evidence="6">GS13</strain>
    </source>
</reference>
<dbReference type="GO" id="GO:0000160">
    <property type="term" value="P:phosphorelay signal transduction system"/>
    <property type="evidence" value="ECO:0007669"/>
    <property type="project" value="InterPro"/>
</dbReference>
<dbReference type="PANTHER" id="PTHR44591:SF3">
    <property type="entry name" value="RESPONSE REGULATORY DOMAIN-CONTAINING PROTEIN"/>
    <property type="match status" value="1"/>
</dbReference>
<evidence type="ECO:0000313" key="6">
    <source>
        <dbReference type="Proteomes" id="UP000291124"/>
    </source>
</evidence>
<dbReference type="InterPro" id="IPR050595">
    <property type="entry name" value="Bact_response_regulator"/>
</dbReference>
<dbReference type="PROSITE" id="PS50110">
    <property type="entry name" value="RESPONSE_REGULATORY"/>
    <property type="match status" value="1"/>
</dbReference>
<dbReference type="OrthoDB" id="2962330at2"/>
<dbReference type="InterPro" id="IPR001789">
    <property type="entry name" value="Sig_transdc_resp-reg_receiver"/>
</dbReference>
<protein>
    <submittedName>
        <fullName evidence="5">Response regulator transcription factor</fullName>
    </submittedName>
</protein>
<dbReference type="InterPro" id="IPR011006">
    <property type="entry name" value="CheY-like_superfamily"/>
</dbReference>
<dbReference type="SMART" id="SM00850">
    <property type="entry name" value="LytTR"/>
    <property type="match status" value="1"/>
</dbReference>
<evidence type="ECO:0000313" key="5">
    <source>
        <dbReference type="EMBL" id="QBN17975.1"/>
    </source>
</evidence>
<dbReference type="Proteomes" id="UP000291124">
    <property type="component" value="Chromosome"/>
</dbReference>
<feature type="domain" description="HTH LytTR-type" evidence="4">
    <location>
        <begin position="148"/>
        <end position="218"/>
    </location>
</feature>
<proteinExistence type="predicted"/>
<keyword evidence="6" id="KW-1185">Reference proteome</keyword>
<organism evidence="5 6">
    <name type="scientific">Flavobacterium nackdongense</name>
    <dbReference type="NCBI Taxonomy" id="2547394"/>
    <lineage>
        <taxon>Bacteria</taxon>
        <taxon>Pseudomonadati</taxon>
        <taxon>Bacteroidota</taxon>
        <taxon>Flavobacteriia</taxon>
        <taxon>Flavobacteriales</taxon>
        <taxon>Flavobacteriaceae</taxon>
        <taxon>Flavobacterium</taxon>
    </lineage>
</organism>
<dbReference type="KEGG" id="fnk:E1750_03865"/>
<dbReference type="PANTHER" id="PTHR44591">
    <property type="entry name" value="STRESS RESPONSE REGULATOR PROTEIN 1"/>
    <property type="match status" value="1"/>
</dbReference>
<dbReference type="RefSeq" id="WP_133275504.1">
    <property type="nucleotide sequence ID" value="NZ_CP037933.1"/>
</dbReference>
<dbReference type="EMBL" id="CP037933">
    <property type="protein sequence ID" value="QBN17975.1"/>
    <property type="molecule type" value="Genomic_DNA"/>
</dbReference>
<dbReference type="Pfam" id="PF00072">
    <property type="entry name" value="Response_reg"/>
    <property type="match status" value="1"/>
</dbReference>
<evidence type="ECO:0000256" key="1">
    <source>
        <dbReference type="ARBA" id="ARBA00022553"/>
    </source>
</evidence>
<dbReference type="AlphaFoldDB" id="A0A4P6YBE1"/>
<evidence type="ECO:0000256" key="2">
    <source>
        <dbReference type="PROSITE-ProRule" id="PRU00169"/>
    </source>
</evidence>
<dbReference type="GO" id="GO:0003677">
    <property type="term" value="F:DNA binding"/>
    <property type="evidence" value="ECO:0007669"/>
    <property type="project" value="InterPro"/>
</dbReference>
<dbReference type="InterPro" id="IPR007492">
    <property type="entry name" value="LytTR_DNA-bd_dom"/>
</dbReference>
<feature type="domain" description="Response regulatory" evidence="3">
    <location>
        <begin position="6"/>
        <end position="121"/>
    </location>
</feature>
<dbReference type="SMART" id="SM00448">
    <property type="entry name" value="REC"/>
    <property type="match status" value="1"/>
</dbReference>
<dbReference type="Gene3D" id="3.40.50.2300">
    <property type="match status" value="1"/>
</dbReference>
<dbReference type="PROSITE" id="PS50930">
    <property type="entry name" value="HTH_LYTTR"/>
    <property type="match status" value="1"/>
</dbReference>
<accession>A0A4P6YBE1</accession>
<keyword evidence="1 2" id="KW-0597">Phosphoprotein</keyword>
<dbReference type="Gene3D" id="2.40.50.1020">
    <property type="entry name" value="LytTr DNA-binding domain"/>
    <property type="match status" value="1"/>
</dbReference>
<feature type="modified residue" description="4-aspartylphosphate" evidence="2">
    <location>
        <position position="56"/>
    </location>
</feature>
<dbReference type="CDD" id="cd17534">
    <property type="entry name" value="REC_DC-like"/>
    <property type="match status" value="1"/>
</dbReference>
<dbReference type="SUPFAM" id="SSF52172">
    <property type="entry name" value="CheY-like"/>
    <property type="match status" value="1"/>
</dbReference>
<sequence length="247" mass="28411">MTKNNTILIVEDEMIIAANISLQLTHLGYEVTGIVPRAEEVLQQISKQIPDIILMDINLKGDLDGIEVVHLIQKEYKIPIIYLTANSNEAHFNRAKETNPYAFVSKPFKKLDLQRAIELTLVRIQDERNTDKSLNLLTEEPFILSDCIFVRSHDKMVKVCISNILYIEAERNYCKIHCKDKEHLLVMTLKDIEEKLMSNTLLRIHRSFIVNLSHIDEIATNHVVIAKKAIPLSADLKKKLLLHIQKV</sequence>
<gene>
    <name evidence="5" type="ORF">E1750_03865</name>
</gene>
<name>A0A4P6YBE1_9FLAO</name>